<gene>
    <name evidence="1" type="ORF">Hypma_000297</name>
</gene>
<reference evidence="1" key="1">
    <citation type="submission" date="2018-04" db="EMBL/GenBank/DDBJ databases">
        <title>Whole genome sequencing of Hypsizygus marmoreus.</title>
        <authorList>
            <person name="Choi I.-G."/>
            <person name="Min B."/>
            <person name="Kim J.-G."/>
            <person name="Kim S."/>
            <person name="Oh Y.-L."/>
            <person name="Kong W.-S."/>
            <person name="Park H."/>
            <person name="Jeong J."/>
            <person name="Song E.-S."/>
        </authorList>
    </citation>
    <scope>NUCLEOTIDE SEQUENCE [LARGE SCALE GENOMIC DNA]</scope>
    <source>
        <strain evidence="1">51987-8</strain>
    </source>
</reference>
<name>A0A369J9B3_HYPMA</name>
<dbReference type="AlphaFoldDB" id="A0A369J9B3"/>
<proteinExistence type="predicted"/>
<dbReference type="InParanoid" id="A0A369J9B3"/>
<protein>
    <submittedName>
        <fullName evidence="1">Uncharacterized protein</fullName>
    </submittedName>
</protein>
<dbReference type="Proteomes" id="UP000076154">
    <property type="component" value="Unassembled WGS sequence"/>
</dbReference>
<evidence type="ECO:0000313" key="1">
    <source>
        <dbReference type="EMBL" id="RDB18468.1"/>
    </source>
</evidence>
<dbReference type="EMBL" id="LUEZ02000101">
    <property type="protein sequence ID" value="RDB18468.1"/>
    <property type="molecule type" value="Genomic_DNA"/>
</dbReference>
<keyword evidence="2" id="KW-1185">Reference proteome</keyword>
<sequence>MNYKSYKNRSRLHFRSTAKSWKEDARRSALSFDQKHARASVKPQLITLDSTALERFRLGMQAALVFNQSNLDQRQKNLPA</sequence>
<comment type="caution">
    <text evidence="1">The sequence shown here is derived from an EMBL/GenBank/DDBJ whole genome shotgun (WGS) entry which is preliminary data.</text>
</comment>
<organism evidence="1 2">
    <name type="scientific">Hypsizygus marmoreus</name>
    <name type="common">White beech mushroom</name>
    <name type="synonym">Agaricus marmoreus</name>
    <dbReference type="NCBI Taxonomy" id="39966"/>
    <lineage>
        <taxon>Eukaryota</taxon>
        <taxon>Fungi</taxon>
        <taxon>Dikarya</taxon>
        <taxon>Basidiomycota</taxon>
        <taxon>Agaricomycotina</taxon>
        <taxon>Agaricomycetes</taxon>
        <taxon>Agaricomycetidae</taxon>
        <taxon>Agaricales</taxon>
        <taxon>Tricholomatineae</taxon>
        <taxon>Lyophyllaceae</taxon>
        <taxon>Hypsizygus</taxon>
    </lineage>
</organism>
<evidence type="ECO:0000313" key="2">
    <source>
        <dbReference type="Proteomes" id="UP000076154"/>
    </source>
</evidence>
<accession>A0A369J9B3</accession>